<dbReference type="SUPFAM" id="SSF55961">
    <property type="entry name" value="Bet v1-like"/>
    <property type="match status" value="1"/>
</dbReference>
<accession>A0ABN2D0Q0</accession>
<protein>
    <submittedName>
        <fullName evidence="1">Uncharacterized protein</fullName>
    </submittedName>
</protein>
<organism evidence="1 2">
    <name type="scientific">Kribbella karoonensis</name>
    <dbReference type="NCBI Taxonomy" id="324851"/>
    <lineage>
        <taxon>Bacteria</taxon>
        <taxon>Bacillati</taxon>
        <taxon>Actinomycetota</taxon>
        <taxon>Actinomycetes</taxon>
        <taxon>Propionibacteriales</taxon>
        <taxon>Kribbellaceae</taxon>
        <taxon>Kribbella</taxon>
    </lineage>
</organism>
<dbReference type="RefSeq" id="WP_344187954.1">
    <property type="nucleotide sequence ID" value="NZ_BAAAND010000001.1"/>
</dbReference>
<proteinExistence type="predicted"/>
<keyword evidence="2" id="KW-1185">Reference proteome</keyword>
<dbReference type="Proteomes" id="UP001500190">
    <property type="component" value="Unassembled WGS sequence"/>
</dbReference>
<evidence type="ECO:0000313" key="1">
    <source>
        <dbReference type="EMBL" id="GAA1568178.1"/>
    </source>
</evidence>
<evidence type="ECO:0000313" key="2">
    <source>
        <dbReference type="Proteomes" id="UP001500190"/>
    </source>
</evidence>
<dbReference type="EMBL" id="BAAAND010000001">
    <property type="protein sequence ID" value="GAA1568178.1"/>
    <property type="molecule type" value="Genomic_DNA"/>
</dbReference>
<name>A0ABN2D0Q0_9ACTN</name>
<reference evidence="1 2" key="1">
    <citation type="journal article" date="2019" name="Int. J. Syst. Evol. Microbiol.">
        <title>The Global Catalogue of Microorganisms (GCM) 10K type strain sequencing project: providing services to taxonomists for standard genome sequencing and annotation.</title>
        <authorList>
            <consortium name="The Broad Institute Genomics Platform"/>
            <consortium name="The Broad Institute Genome Sequencing Center for Infectious Disease"/>
            <person name="Wu L."/>
            <person name="Ma J."/>
        </authorList>
    </citation>
    <scope>NUCLEOTIDE SEQUENCE [LARGE SCALE GENOMIC DNA]</scope>
    <source>
        <strain evidence="1 2">JCM 14304</strain>
    </source>
</reference>
<comment type="caution">
    <text evidence="1">The sequence shown here is derived from an EMBL/GenBank/DDBJ whole genome shotgun (WGS) entry which is preliminary data.</text>
</comment>
<sequence>MAEQKVYCASAASDVYRAISTVLGRERFWAEQAAESDGVISFVLADGRKDESRIERAVQDQLYELSYFGRTLTFRLAPASAGTDLTLASDGADDAPELVSLLLRLKASVDFGVDLRNHDASRSTHYADA</sequence>
<dbReference type="Gene3D" id="3.30.530.20">
    <property type="match status" value="1"/>
</dbReference>
<gene>
    <name evidence="1" type="ORF">GCM10009742_07790</name>
</gene>
<dbReference type="InterPro" id="IPR023393">
    <property type="entry name" value="START-like_dom_sf"/>
</dbReference>